<dbReference type="SUPFAM" id="SSF50022">
    <property type="entry name" value="ISP domain"/>
    <property type="match status" value="1"/>
</dbReference>
<protein>
    <submittedName>
        <fullName evidence="2">Fe-S-containing protein</fullName>
    </submittedName>
</protein>
<dbReference type="InterPro" id="IPR018758">
    <property type="entry name" value="FtrD-like"/>
</dbReference>
<dbReference type="EMBL" id="CP133594">
    <property type="protein sequence ID" value="WMW21098.1"/>
    <property type="molecule type" value="Genomic_DNA"/>
</dbReference>
<evidence type="ECO:0000313" key="3">
    <source>
        <dbReference type="Proteomes" id="UP001183006"/>
    </source>
</evidence>
<dbReference type="PROSITE" id="PS51257">
    <property type="entry name" value="PROKAR_LIPOPROTEIN"/>
    <property type="match status" value="1"/>
</dbReference>
<proteinExistence type="predicted"/>
<reference evidence="2" key="1">
    <citation type="submission" date="2023-08" db="EMBL/GenBank/DDBJ databases">
        <title>Methanolobus mangrovi sp. nov. and Methanolobus sediminis sp. nov, two novel methylotrophic methanogens isolated from mangrove sediments in China.</title>
        <authorList>
            <person name="Zhou J."/>
        </authorList>
    </citation>
    <scope>NUCLEOTIDE SEQUENCE</scope>
    <source>
        <strain evidence="2">FTZ2</strain>
    </source>
</reference>
<evidence type="ECO:0000313" key="2">
    <source>
        <dbReference type="EMBL" id="WMW21098.1"/>
    </source>
</evidence>
<dbReference type="Proteomes" id="UP001183006">
    <property type="component" value="Chromosome"/>
</dbReference>
<sequence>MNRKLIIVSLLAIIVSISALGCLDSESSASAGGSGPVKGTWIEPWTSADTVSIPVSSVERYTNVHFKVNTDIGEVSVMAYKLNDEVQVRSNVCPPCGSIGFTLTGDVLVCDSCGTVFDAATGEGIRGGCVAYPKESIPYTISDGNIVMNMDDVVTAHKMTVEAY</sequence>
<dbReference type="Pfam" id="PF10080">
    <property type="entry name" value="FtrD-like"/>
    <property type="match status" value="1"/>
</dbReference>
<dbReference type="RefSeq" id="WP_309306884.1">
    <property type="nucleotide sequence ID" value="NZ_CP133594.1"/>
</dbReference>
<accession>A0AA51UDR8</accession>
<organism evidence="2 3">
    <name type="scientific">Methanolobus mangrovi</name>
    <dbReference type="NCBI Taxonomy" id="3072977"/>
    <lineage>
        <taxon>Archaea</taxon>
        <taxon>Methanobacteriati</taxon>
        <taxon>Methanobacteriota</taxon>
        <taxon>Stenosarchaea group</taxon>
        <taxon>Methanomicrobia</taxon>
        <taxon>Methanosarcinales</taxon>
        <taxon>Methanosarcinaceae</taxon>
        <taxon>Methanolobus</taxon>
    </lineage>
</organism>
<dbReference type="InterPro" id="IPR036922">
    <property type="entry name" value="Rieske_2Fe-2S_sf"/>
</dbReference>
<gene>
    <name evidence="2" type="ORF">RE476_06655</name>
</gene>
<evidence type="ECO:0000259" key="1">
    <source>
        <dbReference type="Pfam" id="PF10080"/>
    </source>
</evidence>
<dbReference type="KEGG" id="mmav:RE476_06655"/>
<dbReference type="GeneID" id="84229806"/>
<dbReference type="AlphaFoldDB" id="A0AA51UDR8"/>
<keyword evidence="3" id="KW-1185">Reference proteome</keyword>
<feature type="domain" description="Membrane iron-sulfur containing protein FtrD-like" evidence="1">
    <location>
        <begin position="64"/>
        <end position="157"/>
    </location>
</feature>
<dbReference type="GO" id="GO:0051537">
    <property type="term" value="F:2 iron, 2 sulfur cluster binding"/>
    <property type="evidence" value="ECO:0007669"/>
    <property type="project" value="InterPro"/>
</dbReference>
<name>A0AA51UDR8_9EURY</name>